<evidence type="ECO:0000313" key="3">
    <source>
        <dbReference type="Proteomes" id="UP000510822"/>
    </source>
</evidence>
<name>A0A7D5ZF29_9NEIS</name>
<keyword evidence="1" id="KW-1133">Transmembrane helix</keyword>
<feature type="transmembrane region" description="Helical" evidence="1">
    <location>
        <begin position="106"/>
        <end position="130"/>
    </location>
</feature>
<protein>
    <submittedName>
        <fullName evidence="2">Uncharacterized protein</fullName>
    </submittedName>
</protein>
<feature type="transmembrane region" description="Helical" evidence="1">
    <location>
        <begin position="251"/>
        <end position="273"/>
    </location>
</feature>
<evidence type="ECO:0000313" key="2">
    <source>
        <dbReference type="EMBL" id="QLI81308.1"/>
    </source>
</evidence>
<proteinExistence type="predicted"/>
<reference evidence="2 3" key="1">
    <citation type="journal article" date="2016" name="Int. J. Syst. Evol. Microbiol.">
        <title>Chitinibacter fontanus sp. nov., isolated from a spring.</title>
        <authorList>
            <person name="Sheu S.Y."/>
            <person name="Li Y.S."/>
            <person name="Young C.C."/>
            <person name="Chen W.M."/>
        </authorList>
    </citation>
    <scope>NUCLEOTIDE SEQUENCE [LARGE SCALE GENOMIC DNA]</scope>
    <source>
        <strain evidence="2 3">STM-7</strain>
    </source>
</reference>
<feature type="transmembrane region" description="Helical" evidence="1">
    <location>
        <begin position="185"/>
        <end position="202"/>
    </location>
</feature>
<accession>A0A7D5ZF29</accession>
<gene>
    <name evidence="2" type="ORF">HZU75_07095</name>
</gene>
<sequence>MQQFKTLMLREWMQHRRSWLILGLWSPVIVWALVYLVLLTQGTPQFSDNIATNSSKIAAWVISAQTSFVLYFSLIGVLFTVPGLPYRDKDDKSLAFWRSLPINERAAVGAPILMHGIVLPLLAITAAIGLNVLLSAPMWITHLSAGQLGVLLAGVFGTILQGLLSLIWLLPLVLLLALGNSAVRRWGMVLVIIGAAVAQSYLSKMLPSLAASRFVEVYFSGLFGIISHVDFLNLMASPGQAAEQFSFVSSFALNLPFVINLAVSALCIGALIWRRQTGQTA</sequence>
<feature type="transmembrane region" description="Helical" evidence="1">
    <location>
        <begin position="58"/>
        <end position="85"/>
    </location>
</feature>
<feature type="transmembrane region" description="Helical" evidence="1">
    <location>
        <begin position="20"/>
        <end position="38"/>
    </location>
</feature>
<keyword evidence="3" id="KW-1185">Reference proteome</keyword>
<dbReference type="RefSeq" id="WP_180308435.1">
    <property type="nucleotide sequence ID" value="NZ_CP058952.1"/>
</dbReference>
<dbReference type="Proteomes" id="UP000510822">
    <property type="component" value="Chromosome"/>
</dbReference>
<dbReference type="KEGG" id="cfon:HZU75_07095"/>
<dbReference type="EMBL" id="CP058952">
    <property type="protein sequence ID" value="QLI81308.1"/>
    <property type="molecule type" value="Genomic_DNA"/>
</dbReference>
<keyword evidence="1" id="KW-0812">Transmembrane</keyword>
<evidence type="ECO:0000256" key="1">
    <source>
        <dbReference type="SAM" id="Phobius"/>
    </source>
</evidence>
<keyword evidence="1" id="KW-0472">Membrane</keyword>
<dbReference type="AlphaFoldDB" id="A0A7D5ZF29"/>
<feature type="transmembrane region" description="Helical" evidence="1">
    <location>
        <begin position="214"/>
        <end position="231"/>
    </location>
</feature>
<organism evidence="2 3">
    <name type="scientific">Chitinibacter fontanus</name>
    <dbReference type="NCBI Taxonomy" id="1737446"/>
    <lineage>
        <taxon>Bacteria</taxon>
        <taxon>Pseudomonadati</taxon>
        <taxon>Pseudomonadota</taxon>
        <taxon>Betaproteobacteria</taxon>
        <taxon>Neisseriales</taxon>
        <taxon>Chitinibacteraceae</taxon>
        <taxon>Chitinibacter</taxon>
    </lineage>
</organism>